<dbReference type="Gene3D" id="6.10.250.1050">
    <property type="match status" value="2"/>
</dbReference>
<reference evidence="5" key="1">
    <citation type="submission" date="2025-08" db="UniProtKB">
        <authorList>
            <consortium name="RefSeq"/>
        </authorList>
    </citation>
    <scope>IDENTIFICATION</scope>
    <source>
        <tissue evidence="5">Blood</tissue>
    </source>
</reference>
<keyword evidence="2 5" id="KW-0650">Protein phosphatase inhibitor</keyword>
<evidence type="ECO:0000256" key="2">
    <source>
        <dbReference type="ARBA" id="ARBA00023272"/>
    </source>
</evidence>
<dbReference type="GeneID" id="116536714"/>
<dbReference type="CTD" id="80316"/>
<dbReference type="PANTHER" id="PTHR12398:SF29">
    <property type="entry name" value="PROTEIN PHOSPHATASE INHIBITOR 2 FAMILY MEMBER C"/>
    <property type="match status" value="1"/>
</dbReference>
<evidence type="ECO:0000313" key="4">
    <source>
        <dbReference type="Proteomes" id="UP000504640"/>
    </source>
</evidence>
<name>A0A6J3G9G7_SAPAP</name>
<dbReference type="InterPro" id="IPR007062">
    <property type="entry name" value="PPI-2"/>
</dbReference>
<dbReference type="Pfam" id="PF04979">
    <property type="entry name" value="IPP-2"/>
    <property type="match status" value="1"/>
</dbReference>
<feature type="compositionally biased region" description="Basic and acidic residues" evidence="3">
    <location>
        <begin position="249"/>
        <end position="265"/>
    </location>
</feature>
<comment type="similarity">
    <text evidence="1">Belongs to the protein phosphatase inhibitor 2 family.</text>
</comment>
<feature type="region of interest" description="Disordered" evidence="3">
    <location>
        <begin position="238"/>
        <end position="272"/>
    </location>
</feature>
<feature type="compositionally biased region" description="Low complexity" evidence="3">
    <location>
        <begin position="94"/>
        <end position="108"/>
    </location>
</feature>
<evidence type="ECO:0000256" key="1">
    <source>
        <dbReference type="ARBA" id="ARBA00005472"/>
    </source>
</evidence>
<dbReference type="AlphaFoldDB" id="A0A6J3G9G7"/>
<dbReference type="RefSeq" id="XP_032114425.1">
    <property type="nucleotide sequence ID" value="XM_032258534.1"/>
</dbReference>
<feature type="region of interest" description="Disordered" evidence="3">
    <location>
        <begin position="94"/>
        <end position="122"/>
    </location>
</feature>
<keyword evidence="4" id="KW-1185">Reference proteome</keyword>
<dbReference type="GO" id="GO:0009966">
    <property type="term" value="P:regulation of signal transduction"/>
    <property type="evidence" value="ECO:0007669"/>
    <property type="project" value="InterPro"/>
</dbReference>
<organism evidence="4 5">
    <name type="scientific">Sapajus apella</name>
    <name type="common">Brown-capped capuchin</name>
    <name type="synonym">Cebus apella</name>
    <dbReference type="NCBI Taxonomy" id="9515"/>
    <lineage>
        <taxon>Eukaryota</taxon>
        <taxon>Metazoa</taxon>
        <taxon>Chordata</taxon>
        <taxon>Craniata</taxon>
        <taxon>Vertebrata</taxon>
        <taxon>Euteleostomi</taxon>
        <taxon>Mammalia</taxon>
        <taxon>Eutheria</taxon>
        <taxon>Euarchontoglires</taxon>
        <taxon>Primates</taxon>
        <taxon>Haplorrhini</taxon>
        <taxon>Platyrrhini</taxon>
        <taxon>Cebidae</taxon>
        <taxon>Cebinae</taxon>
        <taxon>Sapajus</taxon>
    </lineage>
</organism>
<dbReference type="PANTHER" id="PTHR12398">
    <property type="entry name" value="PROTEIN PHOSPHATASE INHIBITOR"/>
    <property type="match status" value="1"/>
</dbReference>
<proteinExistence type="inferred from homology"/>
<dbReference type="Proteomes" id="UP000504640">
    <property type="component" value="Unplaced"/>
</dbReference>
<dbReference type="GO" id="GO:0004864">
    <property type="term" value="F:protein phosphatase inhibitor activity"/>
    <property type="evidence" value="ECO:0007669"/>
    <property type="project" value="UniProtKB-KW"/>
</dbReference>
<accession>A0A6J3G9G7</accession>
<protein>
    <submittedName>
        <fullName evidence="5">Protein phosphatase inhibitor 2 family member C</fullName>
    </submittedName>
</protein>
<evidence type="ECO:0000256" key="3">
    <source>
        <dbReference type="SAM" id="MobiDB-lite"/>
    </source>
</evidence>
<sequence length="272" mass="29414">MATVTARAMVTVAVTSAVTATVMVKATVVVTVELTGLGATTRALGQTALQFQTGGILAAAQLPNSLDALVSTRMSASASTSSQLPIKGILKNKSSSGSSVASAGQQSGENIQDAKRKKSQRWDESSILETYRATYKDYGLMKEDEPSTSCMSAQDHKEDSAYDVEGEEAVTLDALLRKLAATDTSDQSCEVEEPESTDAYVKKILLHKQEKQRQFEVKRKLHCTEELNIKLARQLMSKDLQSEDDDGEERLQATAEEKTAAEKSQEAPLSDE</sequence>
<evidence type="ECO:0000313" key="5">
    <source>
        <dbReference type="RefSeq" id="XP_032114425.1"/>
    </source>
</evidence>
<gene>
    <name evidence="5" type="primary">PPP1R2C</name>
</gene>